<name>A0A2K5REG8_CEBIM</name>
<keyword evidence="7" id="KW-1185">Reference proteome</keyword>
<dbReference type="Ensembl" id="ENSCCAT00000044030.1">
    <property type="protein sequence ID" value="ENSCCAP00000026503.1"/>
    <property type="gene ID" value="ENSCCAG00000031017.1"/>
</dbReference>
<accession>A0A2K5REG8</accession>
<dbReference type="InterPro" id="IPR050576">
    <property type="entry name" value="Cilia_flagella_integrity"/>
</dbReference>
<dbReference type="GeneTree" id="ENSGT00940000158506"/>
<evidence type="ECO:0000313" key="6">
    <source>
        <dbReference type="Ensembl" id="ENSCCAP00000026503.1"/>
    </source>
</evidence>
<keyword evidence="4" id="KW-0969">Cilium</keyword>
<dbReference type="AlphaFoldDB" id="A0A2K5REG8"/>
<dbReference type="Pfam" id="PF12799">
    <property type="entry name" value="LRR_4"/>
    <property type="match status" value="1"/>
</dbReference>
<keyword evidence="3" id="KW-0677">Repeat</keyword>
<dbReference type="PANTHER" id="PTHR45973:SF9">
    <property type="entry name" value="LEUCINE-RICH REPEAT-CONTAINING PROTEIN 46"/>
    <property type="match status" value="1"/>
</dbReference>
<dbReference type="Proteomes" id="UP000233040">
    <property type="component" value="Unassembled WGS sequence"/>
</dbReference>
<keyword evidence="2" id="KW-0433">Leucine-rich repeat</keyword>
<evidence type="ECO:0000256" key="5">
    <source>
        <dbReference type="ARBA" id="ARBA00023273"/>
    </source>
</evidence>
<dbReference type="SMART" id="SM00365">
    <property type="entry name" value="LRR_SD22"/>
    <property type="match status" value="2"/>
</dbReference>
<comment type="subcellular location">
    <subcellularLocation>
        <location evidence="1">Cell projection</location>
        <location evidence="1">Cilium</location>
    </subcellularLocation>
</comment>
<evidence type="ECO:0000256" key="4">
    <source>
        <dbReference type="ARBA" id="ARBA00023069"/>
    </source>
</evidence>
<dbReference type="PANTHER" id="PTHR45973">
    <property type="entry name" value="PROTEIN PHOSPHATASE 1 REGULATORY SUBUNIT SDS22-RELATED"/>
    <property type="match status" value="1"/>
</dbReference>
<reference evidence="6" key="1">
    <citation type="submission" date="2025-08" db="UniProtKB">
        <authorList>
            <consortium name="Ensembl"/>
        </authorList>
    </citation>
    <scope>IDENTIFICATION</scope>
</reference>
<evidence type="ECO:0000256" key="3">
    <source>
        <dbReference type="ARBA" id="ARBA00022737"/>
    </source>
</evidence>
<dbReference type="InterPro" id="IPR032675">
    <property type="entry name" value="LRR_dom_sf"/>
</dbReference>
<keyword evidence="5" id="KW-0966">Cell projection</keyword>
<dbReference type="Gene3D" id="3.80.10.10">
    <property type="entry name" value="Ribonuclease Inhibitor"/>
    <property type="match status" value="1"/>
</dbReference>
<proteinExistence type="predicted"/>
<protein>
    <submittedName>
        <fullName evidence="6">Dynein axonemal assembly factor 11</fullName>
    </submittedName>
</protein>
<dbReference type="InterPro" id="IPR025875">
    <property type="entry name" value="Leu-rich_rpt_4"/>
</dbReference>
<reference evidence="6" key="2">
    <citation type="submission" date="2025-09" db="UniProtKB">
        <authorList>
            <consortium name="Ensembl"/>
        </authorList>
    </citation>
    <scope>IDENTIFICATION</scope>
</reference>
<evidence type="ECO:0000256" key="1">
    <source>
        <dbReference type="ARBA" id="ARBA00004138"/>
    </source>
</evidence>
<gene>
    <name evidence="6" type="primary">DNAAF11</name>
</gene>
<dbReference type="PROSITE" id="PS51450">
    <property type="entry name" value="LRR"/>
    <property type="match status" value="2"/>
</dbReference>
<dbReference type="SUPFAM" id="SSF52058">
    <property type="entry name" value="L domain-like"/>
    <property type="match status" value="1"/>
</dbReference>
<sequence length="90" mass="10747">LGWSLTEDLIRRNAEHNDCVIFSLEELSLHQQEIERLEHIDKWCRDLKILYLQNNLIGKIENVSKLKKLEYLNLALNNIEKIENLEDVVY</sequence>
<dbReference type="InterPro" id="IPR001611">
    <property type="entry name" value="Leu-rich_rpt"/>
</dbReference>
<evidence type="ECO:0000256" key="2">
    <source>
        <dbReference type="ARBA" id="ARBA00022614"/>
    </source>
</evidence>
<organism evidence="6 7">
    <name type="scientific">Cebus imitator</name>
    <name type="common">Panamanian white-faced capuchin</name>
    <name type="synonym">Cebus capucinus imitator</name>
    <dbReference type="NCBI Taxonomy" id="2715852"/>
    <lineage>
        <taxon>Eukaryota</taxon>
        <taxon>Metazoa</taxon>
        <taxon>Chordata</taxon>
        <taxon>Craniata</taxon>
        <taxon>Vertebrata</taxon>
        <taxon>Euteleostomi</taxon>
        <taxon>Mammalia</taxon>
        <taxon>Eutheria</taxon>
        <taxon>Euarchontoglires</taxon>
        <taxon>Primates</taxon>
        <taxon>Haplorrhini</taxon>
        <taxon>Platyrrhini</taxon>
        <taxon>Cebidae</taxon>
        <taxon>Cebinae</taxon>
        <taxon>Cebus</taxon>
    </lineage>
</organism>
<evidence type="ECO:0000313" key="7">
    <source>
        <dbReference type="Proteomes" id="UP000233040"/>
    </source>
</evidence>